<gene>
    <name evidence="1" type="ORF">RCOM_0731130</name>
</gene>
<dbReference type="PANTHER" id="PTHR33103:SF19">
    <property type="entry name" value="OS09G0544700 PROTEIN"/>
    <property type="match status" value="1"/>
</dbReference>
<dbReference type="InParanoid" id="B9S379"/>
<name>B9S379_RICCO</name>
<proteinExistence type="predicted"/>
<keyword evidence="2" id="KW-1185">Reference proteome</keyword>
<dbReference type="Proteomes" id="UP000008311">
    <property type="component" value="Unassembled WGS sequence"/>
</dbReference>
<protein>
    <submittedName>
        <fullName evidence="1">Uncharacterized protein</fullName>
    </submittedName>
</protein>
<reference evidence="2" key="1">
    <citation type="journal article" date="2010" name="Nat. Biotechnol.">
        <title>Draft genome sequence of the oilseed species Ricinus communis.</title>
        <authorList>
            <person name="Chan A.P."/>
            <person name="Crabtree J."/>
            <person name="Zhao Q."/>
            <person name="Lorenzi H."/>
            <person name="Orvis J."/>
            <person name="Puiu D."/>
            <person name="Melake-Berhan A."/>
            <person name="Jones K.M."/>
            <person name="Redman J."/>
            <person name="Chen G."/>
            <person name="Cahoon E.B."/>
            <person name="Gedil M."/>
            <person name="Stanke M."/>
            <person name="Haas B.J."/>
            <person name="Wortman J.R."/>
            <person name="Fraser-Liggett C.M."/>
            <person name="Ravel J."/>
            <person name="Rabinowicz P.D."/>
        </authorList>
    </citation>
    <scope>NUCLEOTIDE SEQUENCE [LARGE SCALE GENOMIC DNA]</scope>
    <source>
        <strain evidence="2">cv. Hale</strain>
    </source>
</reference>
<sequence>MKEMHGAASKGCLNHLYDSIEDLDAEKYFKSNDHKEILLCPKIAPTFGYEHQLLRVDGLVHPQFYAWYCCYTELMFSIDRPAGGKAIALNVKDPKSPPRGTKTGGSGYVIGPAIFTVKDDLNVTPISPVSGVCVLNKLKVPFSDIEERTVDVGIEKVRYYDFSLD</sequence>
<dbReference type="Pfam" id="PF05056">
    <property type="entry name" value="DUF674"/>
    <property type="match status" value="1"/>
</dbReference>
<dbReference type="PANTHER" id="PTHR33103">
    <property type="entry name" value="OS01G0153900 PROTEIN"/>
    <property type="match status" value="1"/>
</dbReference>
<dbReference type="AlphaFoldDB" id="B9S379"/>
<accession>B9S379</accession>
<evidence type="ECO:0000313" key="2">
    <source>
        <dbReference type="Proteomes" id="UP000008311"/>
    </source>
</evidence>
<dbReference type="InterPro" id="IPR007750">
    <property type="entry name" value="DUF674"/>
</dbReference>
<evidence type="ECO:0000313" key="1">
    <source>
        <dbReference type="EMBL" id="EEF41861.1"/>
    </source>
</evidence>
<dbReference type="EMBL" id="EQ973857">
    <property type="protein sequence ID" value="EEF41861.1"/>
    <property type="molecule type" value="Genomic_DNA"/>
</dbReference>
<organism evidence="1 2">
    <name type="scientific">Ricinus communis</name>
    <name type="common">Castor bean</name>
    <dbReference type="NCBI Taxonomy" id="3988"/>
    <lineage>
        <taxon>Eukaryota</taxon>
        <taxon>Viridiplantae</taxon>
        <taxon>Streptophyta</taxon>
        <taxon>Embryophyta</taxon>
        <taxon>Tracheophyta</taxon>
        <taxon>Spermatophyta</taxon>
        <taxon>Magnoliopsida</taxon>
        <taxon>eudicotyledons</taxon>
        <taxon>Gunneridae</taxon>
        <taxon>Pentapetalae</taxon>
        <taxon>rosids</taxon>
        <taxon>fabids</taxon>
        <taxon>Malpighiales</taxon>
        <taxon>Euphorbiaceae</taxon>
        <taxon>Acalyphoideae</taxon>
        <taxon>Acalypheae</taxon>
        <taxon>Ricinus</taxon>
    </lineage>
</organism>